<dbReference type="GO" id="GO:0000976">
    <property type="term" value="F:transcription cis-regulatory region binding"/>
    <property type="evidence" value="ECO:0007669"/>
    <property type="project" value="TreeGrafter"/>
</dbReference>
<name>A0A8J7HBT9_9FIRM</name>
<feature type="domain" description="Transcriptional regulator LacI/GalR-like sensor" evidence="4">
    <location>
        <begin position="13"/>
        <end position="169"/>
    </location>
</feature>
<dbReference type="PANTHER" id="PTHR30146">
    <property type="entry name" value="LACI-RELATED TRANSCRIPTIONAL REPRESSOR"/>
    <property type="match status" value="1"/>
</dbReference>
<keyword evidence="1" id="KW-0805">Transcription regulation</keyword>
<dbReference type="Pfam" id="PF13377">
    <property type="entry name" value="Peripla_BP_3"/>
    <property type="match status" value="1"/>
</dbReference>
<evidence type="ECO:0000256" key="2">
    <source>
        <dbReference type="ARBA" id="ARBA00023125"/>
    </source>
</evidence>
<dbReference type="EMBL" id="JAEAGR010000001">
    <property type="protein sequence ID" value="MBH1939619.1"/>
    <property type="molecule type" value="Genomic_DNA"/>
</dbReference>
<reference evidence="5" key="1">
    <citation type="submission" date="2020-12" db="EMBL/GenBank/DDBJ databases">
        <title>M. sibirica DSM 26468T genome.</title>
        <authorList>
            <person name="Thieme N."/>
            <person name="Rettenmaier R."/>
            <person name="Zverlov V."/>
            <person name="Liebl W."/>
        </authorList>
    </citation>
    <scope>NUCLEOTIDE SEQUENCE</scope>
    <source>
        <strain evidence="5">DSM 26468</strain>
    </source>
</reference>
<gene>
    <name evidence="5" type="ORF">I5677_01770</name>
</gene>
<protein>
    <submittedName>
        <fullName evidence="5">Substrate-binding domain-containing protein</fullName>
    </submittedName>
</protein>
<evidence type="ECO:0000256" key="3">
    <source>
        <dbReference type="ARBA" id="ARBA00023163"/>
    </source>
</evidence>
<dbReference type="AlphaFoldDB" id="A0A8J7HBT9"/>
<organism evidence="5 6">
    <name type="scientific">Mobilitalea sibirica</name>
    <dbReference type="NCBI Taxonomy" id="1462919"/>
    <lineage>
        <taxon>Bacteria</taxon>
        <taxon>Bacillati</taxon>
        <taxon>Bacillota</taxon>
        <taxon>Clostridia</taxon>
        <taxon>Lachnospirales</taxon>
        <taxon>Lachnospiraceae</taxon>
        <taxon>Mobilitalea</taxon>
    </lineage>
</organism>
<accession>A0A8J7HBT9</accession>
<dbReference type="GO" id="GO:0003700">
    <property type="term" value="F:DNA-binding transcription factor activity"/>
    <property type="evidence" value="ECO:0007669"/>
    <property type="project" value="TreeGrafter"/>
</dbReference>
<dbReference type="InterPro" id="IPR046335">
    <property type="entry name" value="LacI/GalR-like_sensor"/>
</dbReference>
<evidence type="ECO:0000259" key="4">
    <source>
        <dbReference type="Pfam" id="PF13377"/>
    </source>
</evidence>
<evidence type="ECO:0000256" key="1">
    <source>
        <dbReference type="ARBA" id="ARBA00023015"/>
    </source>
</evidence>
<dbReference type="Gene3D" id="3.40.50.2300">
    <property type="match status" value="2"/>
</dbReference>
<dbReference type="SUPFAM" id="SSF53822">
    <property type="entry name" value="Periplasmic binding protein-like I"/>
    <property type="match status" value="1"/>
</dbReference>
<proteinExistence type="predicted"/>
<dbReference type="PANTHER" id="PTHR30146:SF150">
    <property type="entry name" value="ARABINOSE METABOLISM TRANSCRIPTIONAL REPRESSOR"/>
    <property type="match status" value="1"/>
</dbReference>
<keyword evidence="3" id="KW-0804">Transcription</keyword>
<comment type="caution">
    <text evidence="5">The sequence shown here is derived from an EMBL/GenBank/DDBJ whole genome shotgun (WGS) entry which is preliminary data.</text>
</comment>
<keyword evidence="2" id="KW-0238">DNA-binding</keyword>
<sequence length="174" mass="19385">MALDDEISGYIAVKHLLDMGHQDIIGIFTHSDRQGLLRYKGYMKALMELGLPIQENLVFWYSKENMQQILNGAPLLKGLNKSTAALCYNDSLALMLIDLLKEHGIRVPEDFSVVEIDNCEMAGIRSLTTVVHPAEQLGKASAKLLLSMMNGKEGKSILFPPELIVRNSVQRMKG</sequence>
<dbReference type="RefSeq" id="WP_197659827.1">
    <property type="nucleotide sequence ID" value="NZ_JAEAGR010000001.1"/>
</dbReference>
<keyword evidence="6" id="KW-1185">Reference proteome</keyword>
<evidence type="ECO:0000313" key="5">
    <source>
        <dbReference type="EMBL" id="MBH1939619.1"/>
    </source>
</evidence>
<dbReference type="Proteomes" id="UP000623269">
    <property type="component" value="Unassembled WGS sequence"/>
</dbReference>
<dbReference type="InterPro" id="IPR028082">
    <property type="entry name" value="Peripla_BP_I"/>
</dbReference>
<evidence type="ECO:0000313" key="6">
    <source>
        <dbReference type="Proteomes" id="UP000623269"/>
    </source>
</evidence>